<reference evidence="4 5" key="1">
    <citation type="submission" date="2020-01" db="EMBL/GenBank/DDBJ databases">
        <title>Polyphasic characterisation and genomic insights into a novel alkali tolerant bacterium VR-M41.</title>
        <authorList>
            <person name="Vemuluri V.R."/>
        </authorList>
    </citation>
    <scope>NUCLEOTIDE SEQUENCE [LARGE SCALE GENOMIC DNA]</scope>
    <source>
        <strain evidence="4 5">VR-M41</strain>
    </source>
</reference>
<dbReference type="RefSeq" id="WP_166272949.1">
    <property type="nucleotide sequence ID" value="NZ_JAAFGS010000001.1"/>
</dbReference>
<proteinExistence type="predicted"/>
<feature type="domain" description="DUF4179" evidence="3">
    <location>
        <begin position="58"/>
        <end position="151"/>
    </location>
</feature>
<comment type="caution">
    <text evidence="4">The sequence shown here is derived from an EMBL/GenBank/DDBJ whole genome shotgun (WGS) entry which is preliminary data.</text>
</comment>
<dbReference type="InterPro" id="IPR025436">
    <property type="entry name" value="DUF4179"/>
</dbReference>
<dbReference type="Pfam" id="PF13786">
    <property type="entry name" value="DUF4179"/>
    <property type="match status" value="1"/>
</dbReference>
<feature type="region of interest" description="Disordered" evidence="1">
    <location>
        <begin position="1"/>
        <end position="25"/>
    </location>
</feature>
<accession>A0ABX0F150</accession>
<feature type="transmembrane region" description="Helical" evidence="2">
    <location>
        <begin position="67"/>
        <end position="86"/>
    </location>
</feature>
<gene>
    <name evidence="4" type="ORF">GYN08_05195</name>
</gene>
<evidence type="ECO:0000313" key="4">
    <source>
        <dbReference type="EMBL" id="NGZ74707.1"/>
    </source>
</evidence>
<evidence type="ECO:0000313" key="5">
    <source>
        <dbReference type="Proteomes" id="UP000800303"/>
    </source>
</evidence>
<sequence>MNRSNAEQQLDLNLKNAGHSRRPISPLVRSRLDDAYASLPESPAAMQVPQQEAPRARKRSRAMRRTAAAAAAAFVLSTGLLASGFASPAMADTIRDIPVLGSLFSKIKGDAGLQTAGERNQGSLVEAAAESGDASMKVRETIFDGTRVAFAVDLTVPSIPNASKLEEKLQNVSLSVDGRTELNGFYYTEPEDQGGGTYTLLMNLPLQASDAKGLGDRFDGIISLKMANADRPLTVTVPFERIKAVQELHLKPGPSADDDTYALSIDTLDVTASTVRLGTTLALKDRQASAEKREAALLDTAFEIVDDQGRALDVVGGEGMLDGGSLTYVSNFGADLSEAKYIVVKPYIQKSEGFRDSKTYLEDLDIRIDLQSGKR</sequence>
<keyword evidence="2" id="KW-0812">Transmembrane</keyword>
<keyword evidence="2" id="KW-1133">Transmembrane helix</keyword>
<feature type="compositionally biased region" description="Polar residues" evidence="1">
    <location>
        <begin position="1"/>
        <end position="11"/>
    </location>
</feature>
<evidence type="ECO:0000259" key="3">
    <source>
        <dbReference type="Pfam" id="PF13786"/>
    </source>
</evidence>
<evidence type="ECO:0000256" key="2">
    <source>
        <dbReference type="SAM" id="Phobius"/>
    </source>
</evidence>
<evidence type="ECO:0000256" key="1">
    <source>
        <dbReference type="SAM" id="MobiDB-lite"/>
    </source>
</evidence>
<organism evidence="4 5">
    <name type="scientific">Saccharibacillus alkalitolerans</name>
    <dbReference type="NCBI Taxonomy" id="2705290"/>
    <lineage>
        <taxon>Bacteria</taxon>
        <taxon>Bacillati</taxon>
        <taxon>Bacillota</taxon>
        <taxon>Bacilli</taxon>
        <taxon>Bacillales</taxon>
        <taxon>Paenibacillaceae</taxon>
        <taxon>Saccharibacillus</taxon>
    </lineage>
</organism>
<keyword evidence="5" id="KW-1185">Reference proteome</keyword>
<name>A0ABX0F150_9BACL</name>
<keyword evidence="2" id="KW-0472">Membrane</keyword>
<dbReference type="Proteomes" id="UP000800303">
    <property type="component" value="Unassembled WGS sequence"/>
</dbReference>
<protein>
    <submittedName>
        <fullName evidence="4">DUF4179 domain-containing protein</fullName>
    </submittedName>
</protein>
<dbReference type="EMBL" id="JAAFGS010000001">
    <property type="protein sequence ID" value="NGZ74707.1"/>
    <property type="molecule type" value="Genomic_DNA"/>
</dbReference>